<sequence length="58" mass="6573">MNDIEFIEVKDSCWFTQVVNPSHTMNCGDGGNYISDDEFAGTVVRWIKILEQINGECC</sequence>
<proteinExistence type="predicted"/>
<dbReference type="EMBL" id="LNGC01000016">
    <property type="protein sequence ID" value="KYC52792.1"/>
    <property type="molecule type" value="Genomic_DNA"/>
</dbReference>
<accession>A0A150J6C3</accession>
<dbReference type="Proteomes" id="UP000075398">
    <property type="component" value="Unassembled WGS sequence"/>
</dbReference>
<organism evidence="1 2">
    <name type="scientific">Candidatus Methanofastidiosum methylothiophilum</name>
    <dbReference type="NCBI Taxonomy" id="1705564"/>
    <lineage>
        <taxon>Archaea</taxon>
        <taxon>Methanobacteriati</taxon>
        <taxon>Methanobacteriota</taxon>
        <taxon>Stenosarchaea group</taxon>
        <taxon>Candidatus Methanofastidiosia</taxon>
        <taxon>Candidatus Methanofastidiosales</taxon>
        <taxon>Candidatus Methanofastidiosaceae</taxon>
        <taxon>Candidatus Methanofastidiosum</taxon>
    </lineage>
</organism>
<name>A0A150J6C3_9EURY</name>
<dbReference type="AlphaFoldDB" id="A0A150J6C3"/>
<reference evidence="1 2" key="1">
    <citation type="journal article" date="2016" name="ISME J.">
        <title>Chasing the elusive Euryarchaeota class WSA2: genomes reveal a uniquely fastidious methyl-reducing methanogen.</title>
        <authorList>
            <person name="Nobu M.K."/>
            <person name="Narihiro T."/>
            <person name="Kuroda K."/>
            <person name="Mei R."/>
            <person name="Liu W.T."/>
        </authorList>
    </citation>
    <scope>NUCLEOTIDE SEQUENCE [LARGE SCALE GENOMIC DNA]</scope>
    <source>
        <strain evidence="1">U1lsi0528_Bin055</strain>
    </source>
</reference>
<gene>
    <name evidence="1" type="ORF">AMQ22_00583</name>
</gene>
<comment type="caution">
    <text evidence="1">The sequence shown here is derived from an EMBL/GenBank/DDBJ whole genome shotgun (WGS) entry which is preliminary data.</text>
</comment>
<evidence type="ECO:0000313" key="1">
    <source>
        <dbReference type="EMBL" id="KYC52792.1"/>
    </source>
</evidence>
<protein>
    <submittedName>
        <fullName evidence="1">Uncharacterized protein</fullName>
    </submittedName>
</protein>
<evidence type="ECO:0000313" key="2">
    <source>
        <dbReference type="Proteomes" id="UP000075398"/>
    </source>
</evidence>